<evidence type="ECO:0000313" key="2">
    <source>
        <dbReference type="EMBL" id="KAK1688244.1"/>
    </source>
</evidence>
<reference evidence="2" key="1">
    <citation type="submission" date="2021-06" db="EMBL/GenBank/DDBJ databases">
        <title>Comparative genomics, transcriptomics and evolutionary studies reveal genomic signatures of adaptation to plant cell wall in hemibiotrophic fungi.</title>
        <authorList>
            <consortium name="DOE Joint Genome Institute"/>
            <person name="Baroncelli R."/>
            <person name="Diaz J.F."/>
            <person name="Benocci T."/>
            <person name="Peng M."/>
            <person name="Battaglia E."/>
            <person name="Haridas S."/>
            <person name="Andreopoulos W."/>
            <person name="Labutti K."/>
            <person name="Pangilinan J."/>
            <person name="Floch G.L."/>
            <person name="Makela M.R."/>
            <person name="Henrissat B."/>
            <person name="Grigoriev I.V."/>
            <person name="Crouch J.A."/>
            <person name="De Vries R.P."/>
            <person name="Sukno S.A."/>
            <person name="Thon M.R."/>
        </authorList>
    </citation>
    <scope>NUCLEOTIDE SEQUENCE</scope>
    <source>
        <strain evidence="2">CBS 193.32</strain>
    </source>
</reference>
<accession>A0AAJ0AQ02</accession>
<dbReference type="Proteomes" id="UP001224890">
    <property type="component" value="Unassembled WGS sequence"/>
</dbReference>
<sequence length="156" mass="16752">MCNPRIQEYPPSAESSESLTTTRLAAAAFGFADKRGSVLDYTATNLHKAACVGENQLQVQGRPSTYRDTSSSRLVIVLGSSGALPPTTGDCCDLATLDQGKSNVKRSQPGRCTASGQAEKSNLQKPAVVSRKSSPYTRESERGRELAERIRWTGLS</sequence>
<protein>
    <submittedName>
        <fullName evidence="2">Uncharacterized protein</fullName>
    </submittedName>
</protein>
<evidence type="ECO:0000256" key="1">
    <source>
        <dbReference type="SAM" id="MobiDB-lite"/>
    </source>
</evidence>
<name>A0AAJ0AQ02_9PEZI</name>
<comment type="caution">
    <text evidence="2">The sequence shown here is derived from an EMBL/GenBank/DDBJ whole genome shotgun (WGS) entry which is preliminary data.</text>
</comment>
<dbReference type="RefSeq" id="XP_060431939.1">
    <property type="nucleotide sequence ID" value="XM_060572074.1"/>
</dbReference>
<dbReference type="GeneID" id="85456600"/>
<feature type="compositionally biased region" description="Polar residues" evidence="1">
    <location>
        <begin position="114"/>
        <end position="124"/>
    </location>
</feature>
<organism evidence="2 3">
    <name type="scientific">Colletotrichum godetiae</name>
    <dbReference type="NCBI Taxonomy" id="1209918"/>
    <lineage>
        <taxon>Eukaryota</taxon>
        <taxon>Fungi</taxon>
        <taxon>Dikarya</taxon>
        <taxon>Ascomycota</taxon>
        <taxon>Pezizomycotina</taxon>
        <taxon>Sordariomycetes</taxon>
        <taxon>Hypocreomycetidae</taxon>
        <taxon>Glomerellales</taxon>
        <taxon>Glomerellaceae</taxon>
        <taxon>Colletotrichum</taxon>
        <taxon>Colletotrichum acutatum species complex</taxon>
    </lineage>
</organism>
<feature type="region of interest" description="Disordered" evidence="1">
    <location>
        <begin position="102"/>
        <end position="145"/>
    </location>
</feature>
<proteinExistence type="predicted"/>
<evidence type="ECO:0000313" key="3">
    <source>
        <dbReference type="Proteomes" id="UP001224890"/>
    </source>
</evidence>
<dbReference type="AlphaFoldDB" id="A0AAJ0AQ02"/>
<dbReference type="EMBL" id="JAHMHR010000012">
    <property type="protein sequence ID" value="KAK1688244.1"/>
    <property type="molecule type" value="Genomic_DNA"/>
</dbReference>
<keyword evidence="3" id="KW-1185">Reference proteome</keyword>
<gene>
    <name evidence="2" type="ORF">BDP55DRAFT_629848</name>
</gene>